<evidence type="ECO:0000256" key="1">
    <source>
        <dbReference type="SAM" id="MobiDB-lite"/>
    </source>
</evidence>
<dbReference type="EMBL" id="NMUH01013627">
    <property type="protein sequence ID" value="MQM22682.1"/>
    <property type="molecule type" value="Genomic_DNA"/>
</dbReference>
<accession>A0A843XUA0</accession>
<sequence>MMDRPTHPASRHPRRMQQHAAEQPTTVSRRRWKPAESTKSSQTQFKDQSFGRIPRRKCEILGRSRAKMFSHAVSNRVSTLCPSPSLVRGGLFFFPVARRKGLFCIKNPERKLNCRAFLKNRLSMLEGEPERKKIVVQPQLDFAELLQNFRYPENDKPLLQLSVLPCGLVSCLGLTQEAQASEQVLVRRELDLSAKELQSGISLGEDRCLPPPSSLLLLLLLLFLCCDKARQSGPTHSAVTTAGGVQRSPLSLHPGPTCPRRAPTHHNKGYRTVGREPTAPLPAGFHLSAVGSAHCYRDGDAGSPPPCWP</sequence>
<dbReference type="Proteomes" id="UP000652761">
    <property type="component" value="Unassembled WGS sequence"/>
</dbReference>
<protein>
    <submittedName>
        <fullName evidence="2">Uncharacterized protein</fullName>
    </submittedName>
</protein>
<reference evidence="2" key="1">
    <citation type="submission" date="2017-07" db="EMBL/GenBank/DDBJ databases">
        <title>Taro Niue Genome Assembly and Annotation.</title>
        <authorList>
            <person name="Atibalentja N."/>
            <person name="Keating K."/>
            <person name="Fields C.J."/>
        </authorList>
    </citation>
    <scope>NUCLEOTIDE SEQUENCE</scope>
    <source>
        <strain evidence="2">Niue_2</strain>
        <tissue evidence="2">Leaf</tissue>
    </source>
</reference>
<comment type="caution">
    <text evidence="2">The sequence shown here is derived from an EMBL/GenBank/DDBJ whole genome shotgun (WGS) entry which is preliminary data.</text>
</comment>
<feature type="region of interest" description="Disordered" evidence="1">
    <location>
        <begin position="1"/>
        <end position="49"/>
    </location>
</feature>
<feature type="compositionally biased region" description="Polar residues" evidence="1">
    <location>
        <begin position="37"/>
        <end position="47"/>
    </location>
</feature>
<gene>
    <name evidence="2" type="ORF">Taro_055738</name>
</gene>
<evidence type="ECO:0000313" key="2">
    <source>
        <dbReference type="EMBL" id="MQM22682.1"/>
    </source>
</evidence>
<proteinExistence type="predicted"/>
<dbReference type="AlphaFoldDB" id="A0A843XUA0"/>
<name>A0A843XUA0_COLES</name>
<feature type="region of interest" description="Disordered" evidence="1">
    <location>
        <begin position="236"/>
        <end position="270"/>
    </location>
</feature>
<keyword evidence="3" id="KW-1185">Reference proteome</keyword>
<organism evidence="2 3">
    <name type="scientific">Colocasia esculenta</name>
    <name type="common">Wild taro</name>
    <name type="synonym">Arum esculentum</name>
    <dbReference type="NCBI Taxonomy" id="4460"/>
    <lineage>
        <taxon>Eukaryota</taxon>
        <taxon>Viridiplantae</taxon>
        <taxon>Streptophyta</taxon>
        <taxon>Embryophyta</taxon>
        <taxon>Tracheophyta</taxon>
        <taxon>Spermatophyta</taxon>
        <taxon>Magnoliopsida</taxon>
        <taxon>Liliopsida</taxon>
        <taxon>Araceae</taxon>
        <taxon>Aroideae</taxon>
        <taxon>Colocasieae</taxon>
        <taxon>Colocasia</taxon>
    </lineage>
</organism>
<evidence type="ECO:0000313" key="3">
    <source>
        <dbReference type="Proteomes" id="UP000652761"/>
    </source>
</evidence>